<evidence type="ECO:0000256" key="4">
    <source>
        <dbReference type="ARBA" id="ARBA00023004"/>
    </source>
</evidence>
<dbReference type="Gene3D" id="3.30.70.20">
    <property type="match status" value="1"/>
</dbReference>
<sequence>MELLLDKGKCTGCGDCVDVCPFGAIVLKDKFPVVNEECRLCGLCVKACKEGAISLPEKIKKKPTIKAKDIWIYAETKDGELATVVYELMGKGRELADKLGEKLIAILIGDKISHLAQTLISYGADIVYVAEHPSLSIFNEKRYGTVLIEILKNHCPNIFLAGATSRGRSLIPQIAASLETGLTADCTDLDVDIKKRLLLQTRPAFGGNIMATIACPEHRPQMATVRPHI</sequence>
<dbReference type="EMBL" id="DRBS01000033">
    <property type="protein sequence ID" value="HDD43392.1"/>
    <property type="molecule type" value="Genomic_DNA"/>
</dbReference>
<name>A0A7C0Y8U1_DESA2</name>
<dbReference type="GO" id="GO:0051536">
    <property type="term" value="F:iron-sulfur cluster binding"/>
    <property type="evidence" value="ECO:0007669"/>
    <property type="project" value="UniProtKB-KW"/>
</dbReference>
<feature type="domain" description="4Fe-4S ferredoxin-type" evidence="6">
    <location>
        <begin position="1"/>
        <end position="30"/>
    </location>
</feature>
<keyword evidence="5" id="KW-0411">Iron-sulfur</keyword>
<evidence type="ECO:0000256" key="3">
    <source>
        <dbReference type="ARBA" id="ARBA00022982"/>
    </source>
</evidence>
<protein>
    <submittedName>
        <fullName evidence="7">4Fe-4S dicluster domain-containing protein</fullName>
    </submittedName>
</protein>
<dbReference type="GO" id="GO:0046872">
    <property type="term" value="F:metal ion binding"/>
    <property type="evidence" value="ECO:0007669"/>
    <property type="project" value="UniProtKB-KW"/>
</dbReference>
<dbReference type="Gene3D" id="3.40.50.620">
    <property type="entry name" value="HUPs"/>
    <property type="match status" value="1"/>
</dbReference>
<evidence type="ECO:0000259" key="6">
    <source>
        <dbReference type="PROSITE" id="PS51379"/>
    </source>
</evidence>
<keyword evidence="3" id="KW-0813">Transport</keyword>
<dbReference type="GO" id="GO:0050660">
    <property type="term" value="F:flavin adenine dinucleotide binding"/>
    <property type="evidence" value="ECO:0007669"/>
    <property type="project" value="InterPro"/>
</dbReference>
<evidence type="ECO:0000256" key="5">
    <source>
        <dbReference type="ARBA" id="ARBA00023014"/>
    </source>
</evidence>
<dbReference type="GO" id="GO:0009055">
    <property type="term" value="F:electron transfer activity"/>
    <property type="evidence" value="ECO:0007669"/>
    <property type="project" value="InterPro"/>
</dbReference>
<dbReference type="AlphaFoldDB" id="A0A7C0Y8U1"/>
<dbReference type="InterPro" id="IPR001308">
    <property type="entry name" value="ETF_a/FixB"/>
</dbReference>
<evidence type="ECO:0000256" key="2">
    <source>
        <dbReference type="ARBA" id="ARBA00022723"/>
    </source>
</evidence>
<evidence type="ECO:0000313" key="7">
    <source>
        <dbReference type="EMBL" id="HDD43392.1"/>
    </source>
</evidence>
<accession>A0A7C0Y8U1</accession>
<comment type="similarity">
    <text evidence="1">Belongs to the ETF alpha-subunit/FixB family.</text>
</comment>
<dbReference type="InterPro" id="IPR014729">
    <property type="entry name" value="Rossmann-like_a/b/a_fold"/>
</dbReference>
<comment type="caution">
    <text evidence="7">The sequence shown here is derived from an EMBL/GenBank/DDBJ whole genome shotgun (WGS) entry which is preliminary data.</text>
</comment>
<dbReference type="SMART" id="SM00893">
    <property type="entry name" value="ETF"/>
    <property type="match status" value="1"/>
</dbReference>
<gene>
    <name evidence="7" type="ORF">ENG63_00820</name>
</gene>
<dbReference type="InterPro" id="IPR017896">
    <property type="entry name" value="4Fe4S_Fe-S-bd"/>
</dbReference>
<dbReference type="GO" id="GO:0033539">
    <property type="term" value="P:fatty acid beta-oxidation using acyl-CoA dehydrogenase"/>
    <property type="evidence" value="ECO:0007669"/>
    <property type="project" value="TreeGrafter"/>
</dbReference>
<dbReference type="PROSITE" id="PS00198">
    <property type="entry name" value="4FE4S_FER_1"/>
    <property type="match status" value="1"/>
</dbReference>
<dbReference type="Proteomes" id="UP000886289">
    <property type="component" value="Unassembled WGS sequence"/>
</dbReference>
<dbReference type="SUPFAM" id="SSF52402">
    <property type="entry name" value="Adenine nucleotide alpha hydrolases-like"/>
    <property type="match status" value="1"/>
</dbReference>
<dbReference type="Pfam" id="PF00037">
    <property type="entry name" value="Fer4"/>
    <property type="match status" value="2"/>
</dbReference>
<feature type="domain" description="4Fe-4S ferredoxin-type" evidence="6">
    <location>
        <begin position="32"/>
        <end position="58"/>
    </location>
</feature>
<dbReference type="Pfam" id="PF01012">
    <property type="entry name" value="ETF"/>
    <property type="match status" value="1"/>
</dbReference>
<dbReference type="PANTHER" id="PTHR43153:SF1">
    <property type="entry name" value="ELECTRON TRANSFER FLAVOPROTEIN SUBUNIT ALPHA, MITOCHONDRIAL"/>
    <property type="match status" value="1"/>
</dbReference>
<feature type="non-terminal residue" evidence="7">
    <location>
        <position position="229"/>
    </location>
</feature>
<dbReference type="InterPro" id="IPR014730">
    <property type="entry name" value="ETF_a/b_N"/>
</dbReference>
<keyword evidence="4" id="KW-0408">Iron</keyword>
<evidence type="ECO:0000256" key="1">
    <source>
        <dbReference type="ARBA" id="ARBA00005817"/>
    </source>
</evidence>
<dbReference type="CDD" id="cd01715">
    <property type="entry name" value="ETF_alpha"/>
    <property type="match status" value="1"/>
</dbReference>
<organism evidence="7">
    <name type="scientific">Desulfofervidus auxilii</name>
    <dbReference type="NCBI Taxonomy" id="1621989"/>
    <lineage>
        <taxon>Bacteria</taxon>
        <taxon>Pseudomonadati</taxon>
        <taxon>Thermodesulfobacteriota</taxon>
        <taxon>Candidatus Desulfofervidia</taxon>
        <taxon>Candidatus Desulfofervidales</taxon>
        <taxon>Candidatus Desulfofervidaceae</taxon>
        <taxon>Candidatus Desulfofervidus</taxon>
    </lineage>
</organism>
<dbReference type="InterPro" id="IPR033947">
    <property type="entry name" value="ETF_alpha_N"/>
</dbReference>
<keyword evidence="3" id="KW-0249">Electron transport</keyword>
<dbReference type="PANTHER" id="PTHR43153">
    <property type="entry name" value="ELECTRON TRANSFER FLAVOPROTEIN ALPHA"/>
    <property type="match status" value="1"/>
</dbReference>
<dbReference type="InterPro" id="IPR017900">
    <property type="entry name" value="4Fe4S_Fe_S_CS"/>
</dbReference>
<keyword evidence="2" id="KW-0479">Metal-binding</keyword>
<dbReference type="PROSITE" id="PS51379">
    <property type="entry name" value="4FE4S_FER_2"/>
    <property type="match status" value="2"/>
</dbReference>
<dbReference type="SUPFAM" id="SSF54862">
    <property type="entry name" value="4Fe-4S ferredoxins"/>
    <property type="match status" value="1"/>
</dbReference>
<proteinExistence type="inferred from homology"/>
<reference evidence="7" key="1">
    <citation type="journal article" date="2020" name="mSystems">
        <title>Genome- and Community-Level Interaction Insights into Carbon Utilization and Element Cycling Functions of Hydrothermarchaeota in Hydrothermal Sediment.</title>
        <authorList>
            <person name="Zhou Z."/>
            <person name="Liu Y."/>
            <person name="Xu W."/>
            <person name="Pan J."/>
            <person name="Luo Z.H."/>
            <person name="Li M."/>
        </authorList>
    </citation>
    <scope>NUCLEOTIDE SEQUENCE [LARGE SCALE GENOMIC DNA]</scope>
    <source>
        <strain evidence="7">HyVt-233</strain>
    </source>
</reference>